<dbReference type="OrthoDB" id="9787732at2"/>
<feature type="transmembrane region" description="Helical" evidence="6">
    <location>
        <begin position="35"/>
        <end position="54"/>
    </location>
</feature>
<evidence type="ECO:0000256" key="2">
    <source>
        <dbReference type="ARBA" id="ARBA00022692"/>
    </source>
</evidence>
<dbReference type="GO" id="GO:0016020">
    <property type="term" value="C:membrane"/>
    <property type="evidence" value="ECO:0007669"/>
    <property type="project" value="UniProtKB-SubCell"/>
</dbReference>
<reference evidence="8 9" key="1">
    <citation type="journal article" date="2009" name="Stand. Genomic Sci.">
        <title>Complete genome sequence of Pirellula staleyi type strain (ATCC 27377).</title>
        <authorList>
            <person name="Clum A."/>
            <person name="Tindall B.J."/>
            <person name="Sikorski J."/>
            <person name="Ivanova N."/>
            <person name="Mavrommatis K."/>
            <person name="Lucas S."/>
            <person name="Glavina del Rio T."/>
            <person name="Nolan M."/>
            <person name="Chen F."/>
            <person name="Tice H."/>
            <person name="Pitluck S."/>
            <person name="Cheng J.F."/>
            <person name="Chertkov O."/>
            <person name="Brettin T."/>
            <person name="Han C."/>
            <person name="Detter J.C."/>
            <person name="Kuske C."/>
            <person name="Bruce D."/>
            <person name="Goodwin L."/>
            <person name="Ovchinikova G."/>
            <person name="Pati A."/>
            <person name="Mikhailova N."/>
            <person name="Chen A."/>
            <person name="Palaniappan K."/>
            <person name="Land M."/>
            <person name="Hauser L."/>
            <person name="Chang Y.J."/>
            <person name="Jeffries C.D."/>
            <person name="Chain P."/>
            <person name="Rohde M."/>
            <person name="Goker M."/>
            <person name="Bristow J."/>
            <person name="Eisen J.A."/>
            <person name="Markowitz V."/>
            <person name="Hugenholtz P."/>
            <person name="Kyrpides N.C."/>
            <person name="Klenk H.P."/>
            <person name="Lapidus A."/>
        </authorList>
    </citation>
    <scope>NUCLEOTIDE SEQUENCE [LARGE SCALE GENOMIC DNA]</scope>
    <source>
        <strain evidence="9">ATCC 27377 / DSM 6068 / ICPB 4128</strain>
    </source>
</reference>
<feature type="compositionally biased region" description="Pro residues" evidence="5">
    <location>
        <begin position="355"/>
        <end position="370"/>
    </location>
</feature>
<keyword evidence="3 6" id="KW-1133">Transmembrane helix</keyword>
<feature type="region of interest" description="Disordered" evidence="5">
    <location>
        <begin position="323"/>
        <end position="370"/>
    </location>
</feature>
<keyword evidence="9" id="KW-1185">Reference proteome</keyword>
<dbReference type="HOGENOM" id="CLU_054176_1_0_0"/>
<gene>
    <name evidence="8" type="ordered locus">Psta_0899</name>
</gene>
<dbReference type="eggNOG" id="COG1714">
    <property type="taxonomic scope" value="Bacteria"/>
</dbReference>
<dbReference type="InterPro" id="IPR010432">
    <property type="entry name" value="RDD"/>
</dbReference>
<dbReference type="PANTHER" id="PTHR38480">
    <property type="entry name" value="SLR0254 PROTEIN"/>
    <property type="match status" value="1"/>
</dbReference>
<evidence type="ECO:0000256" key="6">
    <source>
        <dbReference type="SAM" id="Phobius"/>
    </source>
</evidence>
<feature type="transmembrane region" description="Helical" evidence="6">
    <location>
        <begin position="60"/>
        <end position="81"/>
    </location>
</feature>
<name>D2R788_PIRSD</name>
<keyword evidence="2 6" id="KW-0812">Transmembrane</keyword>
<evidence type="ECO:0000256" key="1">
    <source>
        <dbReference type="ARBA" id="ARBA00004141"/>
    </source>
</evidence>
<dbReference type="EMBL" id="CP001848">
    <property type="protein sequence ID" value="ADB15584.1"/>
    <property type="molecule type" value="Genomic_DNA"/>
</dbReference>
<dbReference type="PANTHER" id="PTHR38480:SF1">
    <property type="entry name" value="SLR0254 PROTEIN"/>
    <property type="match status" value="1"/>
</dbReference>
<feature type="domain" description="RDD" evidence="7">
    <location>
        <begin position="26"/>
        <end position="150"/>
    </location>
</feature>
<dbReference type="AlphaFoldDB" id="D2R788"/>
<accession>D2R788</accession>
<protein>
    <submittedName>
        <fullName evidence="8">RDD domain containing protein</fullName>
    </submittedName>
</protein>
<evidence type="ECO:0000256" key="5">
    <source>
        <dbReference type="SAM" id="MobiDB-lite"/>
    </source>
</evidence>
<organism evidence="8 9">
    <name type="scientific">Pirellula staleyi (strain ATCC 27377 / DSM 6068 / ICPB 4128)</name>
    <name type="common">Pirella staleyi</name>
    <dbReference type="NCBI Taxonomy" id="530564"/>
    <lineage>
        <taxon>Bacteria</taxon>
        <taxon>Pseudomonadati</taxon>
        <taxon>Planctomycetota</taxon>
        <taxon>Planctomycetia</taxon>
        <taxon>Pirellulales</taxon>
        <taxon>Pirellulaceae</taxon>
        <taxon>Pirellula</taxon>
    </lineage>
</organism>
<keyword evidence="4 6" id="KW-0472">Membrane</keyword>
<feature type="compositionally biased region" description="Low complexity" evidence="5">
    <location>
        <begin position="323"/>
        <end position="340"/>
    </location>
</feature>
<evidence type="ECO:0000313" key="9">
    <source>
        <dbReference type="Proteomes" id="UP000001887"/>
    </source>
</evidence>
<dbReference type="KEGG" id="psl:Psta_0899"/>
<comment type="subcellular location">
    <subcellularLocation>
        <location evidence="1">Membrane</location>
        <topology evidence="1">Multi-pass membrane protein</topology>
    </subcellularLocation>
</comment>
<evidence type="ECO:0000256" key="4">
    <source>
        <dbReference type="ARBA" id="ARBA00023136"/>
    </source>
</evidence>
<dbReference type="STRING" id="530564.Psta_0899"/>
<sequence>MSERPQKLDSIIRVVTPENIAFEYRVAGPFRRLPALLLDYTLISFFIVSIFLGLQLTIGLMSTGLAVGLGLVCKFVLSWFYGGLFETFMNGQTPGKWVFGLRVLTFDGRPINGLQAVMRNVLRLADTFCGVGLVAMALNNRYQRLGDLVCGTIVVVEEKPWLTGVAKLEDPRAIQLAGYLPPNFVVTKTQAKALANFVERRRFFSPQRRREVARHLAEPLLVKFGLPADTSYDLLLCALYYRTFIADRTDDERQLAEATASARMQNAFGAAGLASGIPNPAMAQAFGYGGQPAMSLAQQAATPMAAAASSTIAGYVPQGYTPQQPAYPGSGYPGPTYPGQSFAPPQNAPGSFAPIAPPPLSPPVPPPKPS</sequence>
<proteinExistence type="predicted"/>
<dbReference type="Pfam" id="PF06271">
    <property type="entry name" value="RDD"/>
    <property type="match status" value="1"/>
</dbReference>
<evidence type="ECO:0000259" key="7">
    <source>
        <dbReference type="Pfam" id="PF06271"/>
    </source>
</evidence>
<evidence type="ECO:0000256" key="3">
    <source>
        <dbReference type="ARBA" id="ARBA00022989"/>
    </source>
</evidence>
<evidence type="ECO:0000313" key="8">
    <source>
        <dbReference type="EMBL" id="ADB15584.1"/>
    </source>
</evidence>
<dbReference type="Proteomes" id="UP000001887">
    <property type="component" value="Chromosome"/>
</dbReference>